<evidence type="ECO:0000313" key="2">
    <source>
        <dbReference type="Proteomes" id="UP000197032"/>
    </source>
</evidence>
<gene>
    <name evidence="1" type="ORF">KKC1_31010</name>
</gene>
<keyword evidence="2" id="KW-1185">Reference proteome</keyword>
<protein>
    <submittedName>
        <fullName evidence="1">Uncharacterized protein</fullName>
    </submittedName>
</protein>
<dbReference type="EMBL" id="BDGJ01000195">
    <property type="protein sequence ID" value="GAW93981.1"/>
    <property type="molecule type" value="Genomic_DNA"/>
</dbReference>
<organism evidence="1 2">
    <name type="scientific">Calderihabitans maritimus</name>
    <dbReference type="NCBI Taxonomy" id="1246530"/>
    <lineage>
        <taxon>Bacteria</taxon>
        <taxon>Bacillati</taxon>
        <taxon>Bacillota</taxon>
        <taxon>Clostridia</taxon>
        <taxon>Neomoorellales</taxon>
        <taxon>Calderihabitantaceae</taxon>
        <taxon>Calderihabitans</taxon>
    </lineage>
</organism>
<dbReference type="Proteomes" id="UP000197032">
    <property type="component" value="Unassembled WGS sequence"/>
</dbReference>
<sequence>MIRGLSGVKLFAKDVEYLFTTPSRDFISQIAGFRKALDHYEGEKTTYIGGNRK</sequence>
<dbReference type="AlphaFoldDB" id="A0A1Z5HXC1"/>
<evidence type="ECO:0000313" key="1">
    <source>
        <dbReference type="EMBL" id="GAW93981.1"/>
    </source>
</evidence>
<reference evidence="2" key="1">
    <citation type="journal article" date="2017" name="Appl. Environ. Microbiol.">
        <title>Genomic Analysis of Calderihabitans maritimus KKC1, a Thermophilic, Hydrogenogenic, Carboxydotrophic Bacterium Isolated from Marine Sediment.</title>
        <authorList>
            <person name="Omae K."/>
            <person name="Yoneda Y."/>
            <person name="Fukuyama Y."/>
            <person name="Yoshida T."/>
            <person name="Sako Y."/>
        </authorList>
    </citation>
    <scope>NUCLEOTIDE SEQUENCE [LARGE SCALE GENOMIC DNA]</scope>
    <source>
        <strain evidence="2">KKC1</strain>
    </source>
</reference>
<accession>A0A1Z5HXC1</accession>
<name>A0A1Z5HXC1_9FIRM</name>
<comment type="caution">
    <text evidence="1">The sequence shown here is derived from an EMBL/GenBank/DDBJ whole genome shotgun (WGS) entry which is preliminary data.</text>
</comment>
<proteinExistence type="predicted"/>